<dbReference type="EMBL" id="CP157484">
    <property type="protein sequence ID" value="XBO37746.1"/>
    <property type="molecule type" value="Genomic_DNA"/>
</dbReference>
<protein>
    <submittedName>
        <fullName evidence="1">Uncharacterized protein</fullName>
    </submittedName>
</protein>
<organism evidence="1">
    <name type="scientific">Alsobacter sp. KACC 23698</name>
    <dbReference type="NCBI Taxonomy" id="3149229"/>
    <lineage>
        <taxon>Bacteria</taxon>
        <taxon>Pseudomonadati</taxon>
        <taxon>Pseudomonadota</taxon>
        <taxon>Alphaproteobacteria</taxon>
        <taxon>Hyphomicrobiales</taxon>
        <taxon>Alsobacteraceae</taxon>
        <taxon>Alsobacter</taxon>
    </lineage>
</organism>
<proteinExistence type="predicted"/>
<reference evidence="1" key="1">
    <citation type="submission" date="2024-05" db="EMBL/GenBank/DDBJ databases">
        <authorList>
            <person name="Kim S."/>
            <person name="Heo J."/>
            <person name="Choi H."/>
            <person name="Choi Y."/>
            <person name="Kwon S.-W."/>
            <person name="Kim Y."/>
        </authorList>
    </citation>
    <scope>NUCLEOTIDE SEQUENCE</scope>
    <source>
        <strain evidence="1">KACC 23698</strain>
    </source>
</reference>
<sequence>MKAYIVEARLTGAQSPVPTYHLVTAEDPDEAVRLVQEEMALFDEGVTLLDELSPGEAQAAHVDLSTSGYRRRWTLASRGER</sequence>
<dbReference type="AlphaFoldDB" id="A0AAU7JC36"/>
<name>A0AAU7JC36_9HYPH</name>
<evidence type="ECO:0000313" key="1">
    <source>
        <dbReference type="EMBL" id="XBO37746.1"/>
    </source>
</evidence>
<accession>A0AAU7JC36</accession>
<dbReference type="RefSeq" id="WP_406854573.1">
    <property type="nucleotide sequence ID" value="NZ_CP157484.1"/>
</dbReference>
<gene>
    <name evidence="1" type="ORF">ABEG18_18750</name>
</gene>